<evidence type="ECO:0000256" key="1">
    <source>
        <dbReference type="SAM" id="MobiDB-lite"/>
    </source>
</evidence>
<dbReference type="Proteomes" id="UP001497623">
    <property type="component" value="Unassembled WGS sequence"/>
</dbReference>
<protein>
    <submittedName>
        <fullName evidence="2">Uncharacterized protein</fullName>
    </submittedName>
</protein>
<accession>A0AAV2RS05</accession>
<keyword evidence="3" id="KW-1185">Reference proteome</keyword>
<reference evidence="2 3" key="1">
    <citation type="submission" date="2024-05" db="EMBL/GenBank/DDBJ databases">
        <authorList>
            <person name="Wallberg A."/>
        </authorList>
    </citation>
    <scope>NUCLEOTIDE SEQUENCE [LARGE SCALE GENOMIC DNA]</scope>
</reference>
<feature type="region of interest" description="Disordered" evidence="1">
    <location>
        <begin position="46"/>
        <end position="96"/>
    </location>
</feature>
<gene>
    <name evidence="2" type="ORF">MNOR_LOCUS27404</name>
</gene>
<organism evidence="2 3">
    <name type="scientific">Meganyctiphanes norvegica</name>
    <name type="common">Northern krill</name>
    <name type="synonym">Thysanopoda norvegica</name>
    <dbReference type="NCBI Taxonomy" id="48144"/>
    <lineage>
        <taxon>Eukaryota</taxon>
        <taxon>Metazoa</taxon>
        <taxon>Ecdysozoa</taxon>
        <taxon>Arthropoda</taxon>
        <taxon>Crustacea</taxon>
        <taxon>Multicrustacea</taxon>
        <taxon>Malacostraca</taxon>
        <taxon>Eumalacostraca</taxon>
        <taxon>Eucarida</taxon>
        <taxon>Euphausiacea</taxon>
        <taxon>Euphausiidae</taxon>
        <taxon>Meganyctiphanes</taxon>
    </lineage>
</organism>
<sequence>MFRVPKIVTPDIDLTPADMEVTHSLSRCTSPSSPMAVPSFRLQDYSCDSSGASSPDSSSTYLQVPGSGSDGSQWGRMEPPKTLNIPMVHSGPSMLASDGGGNAAVLLRVPGQSYHQPRRRHSWICG</sequence>
<evidence type="ECO:0000313" key="2">
    <source>
        <dbReference type="EMBL" id="CAL4134363.1"/>
    </source>
</evidence>
<comment type="caution">
    <text evidence="2">The sequence shown here is derived from an EMBL/GenBank/DDBJ whole genome shotgun (WGS) entry which is preliminary data.</text>
</comment>
<dbReference type="EMBL" id="CAXKWB010028806">
    <property type="protein sequence ID" value="CAL4134363.1"/>
    <property type="molecule type" value="Genomic_DNA"/>
</dbReference>
<evidence type="ECO:0000313" key="3">
    <source>
        <dbReference type="Proteomes" id="UP001497623"/>
    </source>
</evidence>
<dbReference type="AlphaFoldDB" id="A0AAV2RS05"/>
<name>A0AAV2RS05_MEGNR</name>
<proteinExistence type="predicted"/>
<feature type="compositionally biased region" description="Low complexity" evidence="1">
    <location>
        <begin position="46"/>
        <end position="59"/>
    </location>
</feature>